<evidence type="ECO:0000259" key="2">
    <source>
        <dbReference type="Pfam" id="PF23357"/>
    </source>
</evidence>
<name>A0A382H9S4_9ZZZZ</name>
<evidence type="ECO:0000313" key="3">
    <source>
        <dbReference type="EMBL" id="SVB84064.1"/>
    </source>
</evidence>
<feature type="domain" description="DUF7088" evidence="2">
    <location>
        <begin position="38"/>
        <end position="114"/>
    </location>
</feature>
<evidence type="ECO:0000256" key="1">
    <source>
        <dbReference type="SAM" id="MobiDB-lite"/>
    </source>
</evidence>
<feature type="non-terminal residue" evidence="3">
    <location>
        <position position="167"/>
    </location>
</feature>
<accession>A0A382H9S4</accession>
<sequence>MNLVFATTAVFMLAIVLNYFSHRHYTRAWWAGSRDRELSPRTQQLLDQITNEVKVIIFYDREETVYPMVQNMLQQYVHHNHNLKLSSVDPMKQPKDADRIIKTYHLNNQQRNVVIFSAHNQHKIVHHAELTQTEHRKQAPKVTKDSSSEPSPEGRVGFERTAFLGER</sequence>
<dbReference type="InterPro" id="IPR055396">
    <property type="entry name" value="DUF7088"/>
</dbReference>
<gene>
    <name evidence="3" type="ORF">METZ01_LOCUS236918</name>
</gene>
<feature type="compositionally biased region" description="Basic and acidic residues" evidence="1">
    <location>
        <begin position="132"/>
        <end position="147"/>
    </location>
</feature>
<dbReference type="Pfam" id="PF23357">
    <property type="entry name" value="DUF7088"/>
    <property type="match status" value="1"/>
</dbReference>
<organism evidence="3">
    <name type="scientific">marine metagenome</name>
    <dbReference type="NCBI Taxonomy" id="408172"/>
    <lineage>
        <taxon>unclassified sequences</taxon>
        <taxon>metagenomes</taxon>
        <taxon>ecological metagenomes</taxon>
    </lineage>
</organism>
<protein>
    <recommendedName>
        <fullName evidence="2">DUF7088 domain-containing protein</fullName>
    </recommendedName>
</protein>
<reference evidence="3" key="1">
    <citation type="submission" date="2018-05" db="EMBL/GenBank/DDBJ databases">
        <authorList>
            <person name="Lanie J.A."/>
            <person name="Ng W.-L."/>
            <person name="Kazmierczak K.M."/>
            <person name="Andrzejewski T.M."/>
            <person name="Davidsen T.M."/>
            <person name="Wayne K.J."/>
            <person name="Tettelin H."/>
            <person name="Glass J.I."/>
            <person name="Rusch D."/>
            <person name="Podicherti R."/>
            <person name="Tsui H.-C.T."/>
            <person name="Winkler M.E."/>
        </authorList>
    </citation>
    <scope>NUCLEOTIDE SEQUENCE</scope>
</reference>
<dbReference type="AlphaFoldDB" id="A0A382H9S4"/>
<dbReference type="EMBL" id="UINC01060014">
    <property type="protein sequence ID" value="SVB84064.1"/>
    <property type="molecule type" value="Genomic_DNA"/>
</dbReference>
<feature type="region of interest" description="Disordered" evidence="1">
    <location>
        <begin position="132"/>
        <end position="167"/>
    </location>
</feature>
<proteinExistence type="predicted"/>